<reference evidence="1 2" key="1">
    <citation type="submission" date="2012-05" db="EMBL/GenBank/DDBJ databases">
        <authorList>
            <person name="Weinstock G."/>
            <person name="Sodergren E."/>
            <person name="Lobos E.A."/>
            <person name="Fulton L."/>
            <person name="Fulton R."/>
            <person name="Courtney L."/>
            <person name="Fronick C."/>
            <person name="O'Laughlin M."/>
            <person name="Godfrey J."/>
            <person name="Wilson R.M."/>
            <person name="Miner T."/>
            <person name="Farmer C."/>
            <person name="Delehaunty K."/>
            <person name="Cordes M."/>
            <person name="Minx P."/>
            <person name="Tomlinson C."/>
            <person name="Chen J."/>
            <person name="Wollam A."/>
            <person name="Pepin K.H."/>
            <person name="Bhonagiri V."/>
            <person name="Zhang X."/>
            <person name="Suruliraj S."/>
            <person name="Warren W."/>
            <person name="Mitreva M."/>
            <person name="Mardis E.R."/>
            <person name="Wilson R.K."/>
        </authorList>
    </citation>
    <scope>NUCLEOTIDE SEQUENCE [LARGE SCALE GENOMIC DNA]</scope>
    <source>
        <strain evidence="1 2">F0037</strain>
    </source>
</reference>
<organism evidence="1 2">
    <name type="scientific">Porphyromonas catoniae F0037</name>
    <dbReference type="NCBI Taxonomy" id="1127696"/>
    <lineage>
        <taxon>Bacteria</taxon>
        <taxon>Pseudomonadati</taxon>
        <taxon>Bacteroidota</taxon>
        <taxon>Bacteroidia</taxon>
        <taxon>Bacteroidales</taxon>
        <taxon>Porphyromonadaceae</taxon>
        <taxon>Porphyromonas</taxon>
    </lineage>
</organism>
<name>L1NI07_9PORP</name>
<accession>L1NI07</accession>
<dbReference type="HOGENOM" id="CLU_3156174_0_0_10"/>
<dbReference type="AlphaFoldDB" id="L1NI07"/>
<dbReference type="STRING" id="1127696.HMPREF9134_00199"/>
<gene>
    <name evidence="1" type="ORF">HMPREF9134_00199</name>
</gene>
<evidence type="ECO:0000313" key="1">
    <source>
        <dbReference type="EMBL" id="EKY03018.1"/>
    </source>
</evidence>
<dbReference type="Proteomes" id="UP000010408">
    <property type="component" value="Unassembled WGS sequence"/>
</dbReference>
<sequence>MPAPSIGFLCLPLFGCTRPLRLVSPVTSPITYDRWRHPSMIGGNLHLS</sequence>
<dbReference type="EMBL" id="AMEQ01000006">
    <property type="protein sequence ID" value="EKY03018.1"/>
    <property type="molecule type" value="Genomic_DNA"/>
</dbReference>
<evidence type="ECO:0000313" key="2">
    <source>
        <dbReference type="Proteomes" id="UP000010408"/>
    </source>
</evidence>
<comment type="caution">
    <text evidence="1">The sequence shown here is derived from an EMBL/GenBank/DDBJ whole genome shotgun (WGS) entry which is preliminary data.</text>
</comment>
<protein>
    <submittedName>
        <fullName evidence="1">Uncharacterized protein</fullName>
    </submittedName>
</protein>
<proteinExistence type="predicted"/>